<evidence type="ECO:0000313" key="5">
    <source>
        <dbReference type="EMBL" id="TBR47615.1"/>
    </source>
</evidence>
<dbReference type="InterPro" id="IPR022776">
    <property type="entry name" value="TRM13/UPF0224_CHHC_Znf_dom"/>
</dbReference>
<accession>A0A7Z7YIF4</accession>
<evidence type="ECO:0000256" key="3">
    <source>
        <dbReference type="ARBA" id="ARBA00022833"/>
    </source>
</evidence>
<evidence type="ECO:0000256" key="1">
    <source>
        <dbReference type="ARBA" id="ARBA00022723"/>
    </source>
</evidence>
<dbReference type="Pfam" id="PF05253">
    <property type="entry name" value="zf-U11-48K"/>
    <property type="match status" value="1"/>
</dbReference>
<evidence type="ECO:0000256" key="2">
    <source>
        <dbReference type="ARBA" id="ARBA00022771"/>
    </source>
</evidence>
<organism evidence="5 6">
    <name type="scientific">Escherichia albertii</name>
    <dbReference type="NCBI Taxonomy" id="208962"/>
    <lineage>
        <taxon>Bacteria</taxon>
        <taxon>Pseudomonadati</taxon>
        <taxon>Pseudomonadota</taxon>
        <taxon>Gammaproteobacteria</taxon>
        <taxon>Enterobacterales</taxon>
        <taxon>Enterobacteriaceae</taxon>
        <taxon>Escherichia</taxon>
    </lineage>
</organism>
<keyword evidence="2" id="KW-0863">Zinc-finger</keyword>
<dbReference type="GO" id="GO:0008270">
    <property type="term" value="F:zinc ion binding"/>
    <property type="evidence" value="ECO:0007669"/>
    <property type="project" value="UniProtKB-KW"/>
</dbReference>
<evidence type="ECO:0000313" key="6">
    <source>
        <dbReference type="Proteomes" id="UP000292187"/>
    </source>
</evidence>
<dbReference type="EMBL" id="SIZV01000066">
    <property type="protein sequence ID" value="TBR47615.1"/>
    <property type="molecule type" value="Genomic_DNA"/>
</dbReference>
<gene>
    <name evidence="5" type="ORF">EYS06_23360</name>
</gene>
<proteinExistence type="predicted"/>
<name>A0A7Z7YIF4_ESCAL</name>
<protein>
    <recommendedName>
        <fullName evidence="4">CHHC U11-48K-type domain-containing protein</fullName>
    </recommendedName>
</protein>
<evidence type="ECO:0000259" key="4">
    <source>
        <dbReference type="Pfam" id="PF05253"/>
    </source>
</evidence>
<reference evidence="5 6" key="1">
    <citation type="submission" date="2019-02" db="EMBL/GenBank/DDBJ databases">
        <title>Draft genome sequence of Escherichia albertii strain Mex-12/320a, isolated from an infant with diarrhea, harboring virulence genes associated with diarrheagenic strains of enteropathogenic E. coli.</title>
        <authorList>
            <person name="Maldonado-Puga S."/>
            <person name="Meza-Segura M."/>
            <person name="Zaidi M.B."/>
            <person name="Estrada-Garcia T."/>
        </authorList>
    </citation>
    <scope>NUCLEOTIDE SEQUENCE [LARGE SCALE GENOMIC DNA]</scope>
    <source>
        <strain evidence="5 6">Mex-12/320a</strain>
    </source>
</reference>
<dbReference type="Proteomes" id="UP000292187">
    <property type="component" value="Unassembled WGS sequence"/>
</dbReference>
<keyword evidence="3" id="KW-0862">Zinc</keyword>
<feature type="domain" description="CHHC U11-48K-type" evidence="4">
    <location>
        <begin position="2"/>
        <end position="12"/>
    </location>
</feature>
<sequence length="15" mass="1733">MSCPFDPTHVIWTQA</sequence>
<keyword evidence="1" id="KW-0479">Metal-binding</keyword>
<comment type="caution">
    <text evidence="5">The sequence shown here is derived from an EMBL/GenBank/DDBJ whole genome shotgun (WGS) entry which is preliminary data.</text>
</comment>